<accession>A0A0R1PJ74</accession>
<dbReference type="Proteomes" id="UP000051908">
    <property type="component" value="Unassembled WGS sequence"/>
</dbReference>
<evidence type="ECO:0000313" key="2">
    <source>
        <dbReference type="EMBL" id="KRL30194.1"/>
    </source>
</evidence>
<dbReference type="AlphaFoldDB" id="A0A0R1PJ74"/>
<dbReference type="PATRIC" id="fig|1122151.5.peg.206"/>
<comment type="caution">
    <text evidence="2">The sequence shown here is derived from an EMBL/GenBank/DDBJ whole genome shotgun (WGS) entry which is preliminary data.</text>
</comment>
<protein>
    <recommendedName>
        <fullName evidence="4">Extracellular protein</fullName>
    </recommendedName>
</protein>
<sequence length="104" mass="12009">MKKKLIILTILSAVSAGSFFAVRKLNHFMKDKAVKQDRKKLESLVDKYLHGNEKLLEFVGTLSDEQVKELVEILDSIQRQRDQLKLKSPAIPEYLEKKVTQLLN</sequence>
<gene>
    <name evidence="2" type="ORF">FD33_GL000200</name>
</gene>
<dbReference type="GeneID" id="96668263"/>
<feature type="chain" id="PRO_5006409022" description="Extracellular protein" evidence="1">
    <location>
        <begin position="22"/>
        <end position="104"/>
    </location>
</feature>
<evidence type="ECO:0000256" key="1">
    <source>
        <dbReference type="SAM" id="SignalP"/>
    </source>
</evidence>
<keyword evidence="1" id="KW-0732">Signal</keyword>
<reference evidence="2 3" key="1">
    <citation type="journal article" date="2015" name="Genome Announc.">
        <title>Expanding the biotechnology potential of lactobacilli through comparative genomics of 213 strains and associated genera.</title>
        <authorList>
            <person name="Sun Z."/>
            <person name="Harris H.M."/>
            <person name="McCann A."/>
            <person name="Guo C."/>
            <person name="Argimon S."/>
            <person name="Zhang W."/>
            <person name="Yang X."/>
            <person name="Jeffery I.B."/>
            <person name="Cooney J.C."/>
            <person name="Kagawa T.F."/>
            <person name="Liu W."/>
            <person name="Song Y."/>
            <person name="Salvetti E."/>
            <person name="Wrobel A."/>
            <person name="Rasinkangas P."/>
            <person name="Parkhill J."/>
            <person name="Rea M.C."/>
            <person name="O'Sullivan O."/>
            <person name="Ritari J."/>
            <person name="Douillard F.P."/>
            <person name="Paul Ross R."/>
            <person name="Yang R."/>
            <person name="Briner A.E."/>
            <person name="Felis G.E."/>
            <person name="de Vos W.M."/>
            <person name="Barrangou R."/>
            <person name="Klaenhammer T.R."/>
            <person name="Caufield P.W."/>
            <person name="Cui Y."/>
            <person name="Zhang H."/>
            <person name="O'Toole P.W."/>
        </authorList>
    </citation>
    <scope>NUCLEOTIDE SEQUENCE [LARGE SCALE GENOMIC DNA]</scope>
    <source>
        <strain evidence="2 3">DSM 13238</strain>
    </source>
</reference>
<name>A0A0R1PJ74_9LACO</name>
<keyword evidence="3" id="KW-1185">Reference proteome</keyword>
<evidence type="ECO:0008006" key="4">
    <source>
        <dbReference type="Google" id="ProtNLM"/>
    </source>
</evidence>
<organism evidence="2 3">
    <name type="scientific">Companilactobacillus paralimentarius DSM 13238 = JCM 10415</name>
    <dbReference type="NCBI Taxonomy" id="1122151"/>
    <lineage>
        <taxon>Bacteria</taxon>
        <taxon>Bacillati</taxon>
        <taxon>Bacillota</taxon>
        <taxon>Bacilli</taxon>
        <taxon>Lactobacillales</taxon>
        <taxon>Lactobacillaceae</taxon>
        <taxon>Companilactobacillus</taxon>
    </lineage>
</organism>
<dbReference type="RefSeq" id="WP_025085244.1">
    <property type="nucleotide sequence ID" value="NZ_AZES01000092.1"/>
</dbReference>
<proteinExistence type="predicted"/>
<feature type="signal peptide" evidence="1">
    <location>
        <begin position="1"/>
        <end position="21"/>
    </location>
</feature>
<evidence type="ECO:0000313" key="3">
    <source>
        <dbReference type="Proteomes" id="UP000051908"/>
    </source>
</evidence>
<dbReference type="EMBL" id="AZES01000092">
    <property type="protein sequence ID" value="KRL30194.1"/>
    <property type="molecule type" value="Genomic_DNA"/>
</dbReference>
<dbReference type="OrthoDB" id="2322311at2"/>